<evidence type="ECO:0000313" key="3">
    <source>
        <dbReference type="Proteomes" id="UP000016927"/>
    </source>
</evidence>
<evidence type="ECO:0000313" key="2">
    <source>
        <dbReference type="EMBL" id="EOB14560.1"/>
    </source>
</evidence>
<evidence type="ECO:0008006" key="4">
    <source>
        <dbReference type="Google" id="ProtNLM"/>
    </source>
</evidence>
<keyword evidence="1" id="KW-1133">Transmembrane helix</keyword>
<proteinExistence type="predicted"/>
<dbReference type="Proteomes" id="UP000016927">
    <property type="component" value="Unassembled WGS sequence"/>
</dbReference>
<dbReference type="EMBL" id="KB908932">
    <property type="protein sequence ID" value="EOB14560.1"/>
    <property type="molecule type" value="Genomic_DNA"/>
</dbReference>
<sequence length="229" mass="27061">MVHLRKHFLFVSFIFCNPMEKFSKFNDPSSGINPFLQPKPKSLTFKNYFIFMLYAPLYLLSFIFPSILPLIFTFKINNEKLNKVRVCICNSSSFLDKYVVRYVFGIKNCYYVRDGKFHEFKEEDSNEVQKIQKPCFLFPEGTRTNNRALLNFTVPTRIDSVCFIKYSEVYLYGSFFKYLVSIISNGLIIEIKTKETSEIQTLSKLGNVPVVKFDYKDKYEFMNKLNLYC</sequence>
<evidence type="ECO:0000256" key="1">
    <source>
        <dbReference type="SAM" id="Phobius"/>
    </source>
</evidence>
<protein>
    <recommendedName>
        <fullName evidence="4">Phospholipid/glycerol acyltransferase domain-containing protein</fullName>
    </recommendedName>
</protein>
<organism evidence="2 3">
    <name type="scientific">Nosema bombycis (strain CQ1 / CVCC 102059)</name>
    <name type="common">Microsporidian parasite</name>
    <name type="synonym">Pebrine of silkworm</name>
    <dbReference type="NCBI Taxonomy" id="578461"/>
    <lineage>
        <taxon>Eukaryota</taxon>
        <taxon>Fungi</taxon>
        <taxon>Fungi incertae sedis</taxon>
        <taxon>Microsporidia</taxon>
        <taxon>Nosematidae</taxon>
        <taxon>Nosema</taxon>
    </lineage>
</organism>
<keyword evidence="1" id="KW-0472">Membrane</keyword>
<dbReference type="HOGENOM" id="CLU_1429032_0_0_1"/>
<reference evidence="2 3" key="1">
    <citation type="journal article" date="2013" name="BMC Genomics">
        <title>Comparative genomics of parasitic silkworm microsporidia reveal an association between genome expansion and host adaptation.</title>
        <authorList>
            <person name="Pan G."/>
            <person name="Xu J."/>
            <person name="Li T."/>
            <person name="Xia Q."/>
            <person name="Liu S.L."/>
            <person name="Zhang G."/>
            <person name="Li S."/>
            <person name="Li C."/>
            <person name="Liu H."/>
            <person name="Yang L."/>
            <person name="Liu T."/>
            <person name="Zhang X."/>
            <person name="Wu Z."/>
            <person name="Fan W."/>
            <person name="Dang X."/>
            <person name="Xiang H."/>
            <person name="Tao M."/>
            <person name="Li Y."/>
            <person name="Hu J."/>
            <person name="Li Z."/>
            <person name="Lin L."/>
            <person name="Luo J."/>
            <person name="Geng L."/>
            <person name="Wang L."/>
            <person name="Long M."/>
            <person name="Wan Y."/>
            <person name="He N."/>
            <person name="Zhang Z."/>
            <person name="Lu C."/>
            <person name="Keeling P.J."/>
            <person name="Wang J."/>
            <person name="Xiang Z."/>
            <person name="Zhou Z."/>
        </authorList>
    </citation>
    <scope>NUCLEOTIDE SEQUENCE [LARGE SCALE GENOMIC DNA]</scope>
    <source>
        <strain evidence="3">CQ1 / CVCC 102059</strain>
    </source>
</reference>
<dbReference type="AlphaFoldDB" id="R0MK00"/>
<name>R0MK00_NOSB1</name>
<accession>R0MK00</accession>
<dbReference type="OrthoDB" id="2187509at2759"/>
<dbReference type="VEuPathDB" id="MicrosporidiaDB:NBO_24g0006"/>
<feature type="transmembrane region" description="Helical" evidence="1">
    <location>
        <begin position="48"/>
        <end position="74"/>
    </location>
</feature>
<keyword evidence="1" id="KW-0812">Transmembrane</keyword>
<keyword evidence="3" id="KW-1185">Reference proteome</keyword>
<gene>
    <name evidence="2" type="ORF">NBO_24g0006</name>
</gene>